<dbReference type="Proteomes" id="UP000034160">
    <property type="component" value="Unassembled WGS sequence"/>
</dbReference>
<dbReference type="EMBL" id="LCCN01000013">
    <property type="protein sequence ID" value="KKS31859.1"/>
    <property type="molecule type" value="Genomic_DNA"/>
</dbReference>
<feature type="region of interest" description="Disordered" evidence="1">
    <location>
        <begin position="52"/>
        <end position="74"/>
    </location>
</feature>
<proteinExistence type="predicted"/>
<dbReference type="Gene3D" id="3.30.420.590">
    <property type="match status" value="1"/>
</dbReference>
<evidence type="ECO:0008006" key="4">
    <source>
        <dbReference type="Google" id="ProtNLM"/>
    </source>
</evidence>
<accession>A0A0G0Y534</accession>
<reference evidence="2 3" key="1">
    <citation type="journal article" date="2015" name="Nature">
        <title>rRNA introns, odd ribosomes, and small enigmatic genomes across a large radiation of phyla.</title>
        <authorList>
            <person name="Brown C.T."/>
            <person name="Hug L.A."/>
            <person name="Thomas B.C."/>
            <person name="Sharon I."/>
            <person name="Castelle C.J."/>
            <person name="Singh A."/>
            <person name="Wilkins M.J."/>
            <person name="Williams K.H."/>
            <person name="Banfield J.F."/>
        </authorList>
    </citation>
    <scope>NUCLEOTIDE SEQUENCE [LARGE SCALE GENOMIC DNA]</scope>
</reference>
<dbReference type="InterPro" id="IPR050922">
    <property type="entry name" value="LytR/CpsA/Psr_CW_biosynth"/>
</dbReference>
<gene>
    <name evidence="2" type="ORF">UU93_C0013G0014</name>
</gene>
<protein>
    <recommendedName>
        <fullName evidence="4">Cell envelope-related transcriptional attenuator</fullName>
    </recommendedName>
</protein>
<evidence type="ECO:0000256" key="1">
    <source>
        <dbReference type="SAM" id="MobiDB-lite"/>
    </source>
</evidence>
<dbReference type="STRING" id="1618356.UU93_C0013G0014"/>
<name>A0A0G0Y534_9BACT</name>
<evidence type="ECO:0000313" key="3">
    <source>
        <dbReference type="Proteomes" id="UP000034160"/>
    </source>
</evidence>
<dbReference type="AlphaFoldDB" id="A0A0G0Y534"/>
<organism evidence="2 3">
    <name type="scientific">Candidatus Amesbacteria bacterium GW2011_GWA2_42_12</name>
    <dbReference type="NCBI Taxonomy" id="1618356"/>
    <lineage>
        <taxon>Bacteria</taxon>
        <taxon>Candidatus Amesiibacteriota</taxon>
    </lineage>
</organism>
<feature type="compositionally biased region" description="Basic and acidic residues" evidence="1">
    <location>
        <begin position="52"/>
        <end position="71"/>
    </location>
</feature>
<dbReference type="PANTHER" id="PTHR33392:SF6">
    <property type="entry name" value="POLYISOPRENYL-TEICHOIC ACID--PEPTIDOGLYCAN TEICHOIC ACID TRANSFERASE TAGU"/>
    <property type="match status" value="1"/>
</dbReference>
<evidence type="ECO:0000313" key="2">
    <source>
        <dbReference type="EMBL" id="KKS31859.1"/>
    </source>
</evidence>
<dbReference type="PANTHER" id="PTHR33392">
    <property type="entry name" value="POLYISOPRENYL-TEICHOIC ACID--PEPTIDOGLYCAN TEICHOIC ACID TRANSFERASE TAGU"/>
    <property type="match status" value="1"/>
</dbReference>
<sequence length="408" mass="45927">MNMKRKIVLILSVMVLGVCLWFAAKGILWYRATAAERALEKKQDQAIEDVIDSHRLKNSDPTDKETGKEDTADPFDEDGIVRVLFIGLDKRVGQENGHCDAIQLITLDQGSGTINITAVPRGTYSPLPPGKGVTSSDYYVSNACGLGGLDYGIKQIEKILGVKSDYLVVVGFSETLGILRNLGLPTTETLQWLRNRHGYAIGEPQRAHNHSTFIKQMLIKFAPTEKSSINTALQYLVYKIVKTDLSFAQAQKIIATISAMDIANHPEKIQLSMRPLYAIQDIPYDPQHIGEYLDQTLGPIKHLLNKDDYSGTSEETIQAKLLSIIEKNKNNPEFVSWAYQNNIWLQIEDNEKRLAVQYDLLVSTKKFERFLREISNGAGGRKGWGEGIPPAHRRAFDDFKFFLLYCLY</sequence>
<comment type="caution">
    <text evidence="2">The sequence shown here is derived from an EMBL/GenBank/DDBJ whole genome shotgun (WGS) entry which is preliminary data.</text>
</comment>